<dbReference type="SUPFAM" id="SSF48179">
    <property type="entry name" value="6-phosphogluconate dehydrogenase C-terminal domain-like"/>
    <property type="match status" value="1"/>
</dbReference>
<dbReference type="InterPro" id="IPR008927">
    <property type="entry name" value="6-PGluconate_DH-like_C_sf"/>
</dbReference>
<evidence type="ECO:0000256" key="1">
    <source>
        <dbReference type="ARBA" id="ARBA00005067"/>
    </source>
</evidence>
<keyword evidence="6 12" id="KW-0560">Oxidoreductase</keyword>
<dbReference type="GO" id="GO:0008977">
    <property type="term" value="F:prephenate dehydrogenase (NAD+) activity"/>
    <property type="evidence" value="ECO:0007669"/>
    <property type="project" value="UniProtKB-EC"/>
</dbReference>
<proteinExistence type="inferred from homology"/>
<reference evidence="13" key="1">
    <citation type="journal article" date="2019" name="Int. J. Syst. Evol. Microbiol.">
        <title>The Global Catalogue of Microorganisms (GCM) 10K type strain sequencing project: providing services to taxonomists for standard genome sequencing and annotation.</title>
        <authorList>
            <consortium name="The Broad Institute Genomics Platform"/>
            <consortium name="The Broad Institute Genome Sequencing Center for Infectious Disease"/>
            <person name="Wu L."/>
            <person name="Ma J."/>
        </authorList>
    </citation>
    <scope>NUCLEOTIDE SEQUENCE [LARGE SCALE GENOMIC DNA]</scope>
    <source>
        <strain evidence="13">WYCCWR 12678</strain>
    </source>
</reference>
<evidence type="ECO:0000256" key="2">
    <source>
        <dbReference type="ARBA" id="ARBA00007964"/>
    </source>
</evidence>
<dbReference type="EMBL" id="JBHSHC010000112">
    <property type="protein sequence ID" value="MFC4768941.1"/>
    <property type="molecule type" value="Genomic_DNA"/>
</dbReference>
<dbReference type="SUPFAM" id="SSF51735">
    <property type="entry name" value="NAD(P)-binding Rossmann-fold domains"/>
    <property type="match status" value="1"/>
</dbReference>
<dbReference type="Gene3D" id="3.40.50.720">
    <property type="entry name" value="NAD(P)-binding Rossmann-like Domain"/>
    <property type="match status" value="1"/>
</dbReference>
<feature type="domain" description="Prephenate/arogenate dehydrogenase" evidence="10">
    <location>
        <begin position="5"/>
        <end position="294"/>
    </location>
</feature>
<dbReference type="InterPro" id="IPR050812">
    <property type="entry name" value="Preph/Arog_dehydrog"/>
</dbReference>
<dbReference type="NCBIfam" id="NF005107">
    <property type="entry name" value="PRK06545.1-5"/>
    <property type="match status" value="1"/>
</dbReference>
<feature type="domain" description="ACT" evidence="11">
    <location>
        <begin position="299"/>
        <end position="369"/>
    </location>
</feature>
<evidence type="ECO:0000259" key="11">
    <source>
        <dbReference type="PROSITE" id="PS51671"/>
    </source>
</evidence>
<dbReference type="InterPro" id="IPR046825">
    <property type="entry name" value="PDH_C"/>
</dbReference>
<dbReference type="InterPro" id="IPR046826">
    <property type="entry name" value="PDH_N"/>
</dbReference>
<evidence type="ECO:0000256" key="5">
    <source>
        <dbReference type="ARBA" id="ARBA00022498"/>
    </source>
</evidence>
<evidence type="ECO:0000259" key="10">
    <source>
        <dbReference type="PROSITE" id="PS51176"/>
    </source>
</evidence>
<gene>
    <name evidence="12" type="ORF">ACFO8Q_16505</name>
</gene>
<dbReference type="InterPro" id="IPR036291">
    <property type="entry name" value="NAD(P)-bd_dom_sf"/>
</dbReference>
<comment type="pathway">
    <text evidence="1">Amino-acid biosynthesis; L-tyrosine biosynthesis; (4-hydroxyphenyl)pyruvate from prephenate (NAD(+) route): step 1/1.</text>
</comment>
<dbReference type="RefSeq" id="WP_380026896.1">
    <property type="nucleotide sequence ID" value="NZ_JBHSHC010000112.1"/>
</dbReference>
<evidence type="ECO:0000256" key="3">
    <source>
        <dbReference type="ARBA" id="ARBA00012068"/>
    </source>
</evidence>
<evidence type="ECO:0000313" key="13">
    <source>
        <dbReference type="Proteomes" id="UP001596002"/>
    </source>
</evidence>
<dbReference type="Pfam" id="PF02153">
    <property type="entry name" value="PDH_N"/>
    <property type="match status" value="1"/>
</dbReference>
<dbReference type="Gene3D" id="1.10.3660.10">
    <property type="entry name" value="6-phosphogluconate dehydrogenase C-terminal like domain"/>
    <property type="match status" value="1"/>
</dbReference>
<dbReference type="Gene3D" id="3.30.70.260">
    <property type="match status" value="1"/>
</dbReference>
<dbReference type="InterPro" id="IPR003099">
    <property type="entry name" value="Prephen_DH"/>
</dbReference>
<keyword evidence="8" id="KW-0057">Aromatic amino acid biosynthesis</keyword>
<name>A0ABV9Q366_9BACL</name>
<dbReference type="PANTHER" id="PTHR21363:SF0">
    <property type="entry name" value="PREPHENATE DEHYDROGENASE [NADP(+)]"/>
    <property type="match status" value="1"/>
</dbReference>
<keyword evidence="7" id="KW-0520">NAD</keyword>
<dbReference type="InterPro" id="IPR002912">
    <property type="entry name" value="ACT_dom"/>
</dbReference>
<evidence type="ECO:0000256" key="9">
    <source>
        <dbReference type="ARBA" id="ARBA00049260"/>
    </source>
</evidence>
<dbReference type="PANTHER" id="PTHR21363">
    <property type="entry name" value="PREPHENATE DEHYDROGENASE"/>
    <property type="match status" value="1"/>
</dbReference>
<sequence>MIQYNKILIVGCGLIGGSLALAFRSHGVVKEIVGVDLDTEGLNKALSLGVIDAAYSRVEETVSDVDLIILAVPVQQTIRQLEILSKLPIKKGCIITDVSSTKSDICKYARTHMPKDISFVGGHPMAGSEKSGITAASPRLFENAAYILTPDPDCDPAAVDKVRKTFEQIRAHVLVMDPVQHDQIVAAVSHVPHVVAALLVDQVADLGQANPLYSRLAAGGFRDVTRIASGSPVMWRDIILTNREPVLYLLKDWIKRIEDIVNWINEADPKEIESFFARTRDWRDALPAKAKGAATHYYEFTIDVEDKPGIIGNVATILGQHEINLRNIGILENREEVNGQLLLSFSSFRDQEEAMRLLLGHGYKVYVRE</sequence>
<dbReference type="Proteomes" id="UP001596002">
    <property type="component" value="Unassembled WGS sequence"/>
</dbReference>
<keyword evidence="8" id="KW-0028">Amino-acid biosynthesis</keyword>
<keyword evidence="13" id="KW-1185">Reference proteome</keyword>
<evidence type="ECO:0000256" key="4">
    <source>
        <dbReference type="ARBA" id="ARBA00016891"/>
    </source>
</evidence>
<evidence type="ECO:0000256" key="6">
    <source>
        <dbReference type="ARBA" id="ARBA00023002"/>
    </source>
</evidence>
<evidence type="ECO:0000256" key="8">
    <source>
        <dbReference type="ARBA" id="ARBA00023141"/>
    </source>
</evidence>
<dbReference type="SUPFAM" id="SSF55021">
    <property type="entry name" value="ACT-like"/>
    <property type="match status" value="1"/>
</dbReference>
<evidence type="ECO:0000256" key="7">
    <source>
        <dbReference type="ARBA" id="ARBA00023027"/>
    </source>
</evidence>
<keyword evidence="5" id="KW-0827">Tyrosine biosynthesis</keyword>
<dbReference type="EC" id="1.3.1.12" evidence="3"/>
<comment type="caution">
    <text evidence="12">The sequence shown here is derived from an EMBL/GenBank/DDBJ whole genome shotgun (WGS) entry which is preliminary data.</text>
</comment>
<dbReference type="InterPro" id="IPR045865">
    <property type="entry name" value="ACT-like_dom_sf"/>
</dbReference>
<organism evidence="12 13">
    <name type="scientific">Effusibacillus consociatus</name>
    <dbReference type="NCBI Taxonomy" id="1117041"/>
    <lineage>
        <taxon>Bacteria</taxon>
        <taxon>Bacillati</taxon>
        <taxon>Bacillota</taxon>
        <taxon>Bacilli</taxon>
        <taxon>Bacillales</taxon>
        <taxon>Alicyclobacillaceae</taxon>
        <taxon>Effusibacillus</taxon>
    </lineage>
</organism>
<comment type="similarity">
    <text evidence="2">Belongs to the prephenate/arogenate dehydrogenase family.</text>
</comment>
<accession>A0ABV9Q366</accession>
<protein>
    <recommendedName>
        <fullName evidence="4">Prephenate dehydrogenase</fullName>
        <ecNumber evidence="3">1.3.1.12</ecNumber>
    </recommendedName>
</protein>
<dbReference type="Pfam" id="PF20463">
    <property type="entry name" value="PDH_C"/>
    <property type="match status" value="1"/>
</dbReference>
<dbReference type="PROSITE" id="PS51176">
    <property type="entry name" value="PDH_ADH"/>
    <property type="match status" value="1"/>
</dbReference>
<dbReference type="PROSITE" id="PS51671">
    <property type="entry name" value="ACT"/>
    <property type="match status" value="1"/>
</dbReference>
<comment type="catalytic activity">
    <reaction evidence="9">
        <text>prephenate + NAD(+) = 3-(4-hydroxyphenyl)pyruvate + CO2 + NADH</text>
        <dbReference type="Rhea" id="RHEA:13869"/>
        <dbReference type="ChEBI" id="CHEBI:16526"/>
        <dbReference type="ChEBI" id="CHEBI:29934"/>
        <dbReference type="ChEBI" id="CHEBI:36242"/>
        <dbReference type="ChEBI" id="CHEBI:57540"/>
        <dbReference type="ChEBI" id="CHEBI:57945"/>
        <dbReference type="EC" id="1.3.1.12"/>
    </reaction>
</comment>
<evidence type="ECO:0000313" key="12">
    <source>
        <dbReference type="EMBL" id="MFC4768941.1"/>
    </source>
</evidence>